<comment type="caution">
    <text evidence="2">The sequence shown here is derived from an EMBL/GenBank/DDBJ whole genome shotgun (WGS) entry which is preliminary data.</text>
</comment>
<keyword evidence="1" id="KW-1133">Transmembrane helix</keyword>
<keyword evidence="1" id="KW-0472">Membrane</keyword>
<feature type="transmembrane region" description="Helical" evidence="1">
    <location>
        <begin position="16"/>
        <end position="42"/>
    </location>
</feature>
<accession>A0A1F6G010</accession>
<evidence type="ECO:0000313" key="3">
    <source>
        <dbReference type="Proteomes" id="UP000177320"/>
    </source>
</evidence>
<evidence type="ECO:0000256" key="1">
    <source>
        <dbReference type="SAM" id="Phobius"/>
    </source>
</evidence>
<proteinExistence type="predicted"/>
<keyword evidence="1" id="KW-0812">Transmembrane</keyword>
<evidence type="ECO:0000313" key="2">
    <source>
        <dbReference type="EMBL" id="OGG91444.1"/>
    </source>
</evidence>
<name>A0A1F6G010_9BACT</name>
<dbReference type="AlphaFoldDB" id="A0A1F6G010"/>
<reference evidence="2 3" key="1">
    <citation type="journal article" date="2016" name="Nat. Commun.">
        <title>Thousands of microbial genomes shed light on interconnected biogeochemical processes in an aquifer system.</title>
        <authorList>
            <person name="Anantharaman K."/>
            <person name="Brown C.T."/>
            <person name="Hug L.A."/>
            <person name="Sharon I."/>
            <person name="Castelle C.J."/>
            <person name="Probst A.J."/>
            <person name="Thomas B.C."/>
            <person name="Singh A."/>
            <person name="Wilkins M.J."/>
            <person name="Karaoz U."/>
            <person name="Brodie E.L."/>
            <person name="Williams K.H."/>
            <person name="Hubbard S.S."/>
            <person name="Banfield J.F."/>
        </authorList>
    </citation>
    <scope>NUCLEOTIDE SEQUENCE [LARGE SCALE GENOMIC DNA]</scope>
</reference>
<dbReference type="Proteomes" id="UP000177320">
    <property type="component" value="Unassembled WGS sequence"/>
</dbReference>
<protein>
    <submittedName>
        <fullName evidence="2">Uncharacterized protein</fullName>
    </submittedName>
</protein>
<gene>
    <name evidence="2" type="ORF">A3H03_00100</name>
</gene>
<feature type="transmembrane region" description="Helical" evidence="1">
    <location>
        <begin position="54"/>
        <end position="75"/>
    </location>
</feature>
<sequence>MILDFLLEIKFLKMQIPIFIILILYLIAAGVFAVFSLFLVYHALKFGVASVMNVAALFIYVLVAMAIIISSYFYIITVDWSQQIIIF</sequence>
<organism evidence="2 3">
    <name type="scientific">Candidatus Kuenenbacteria bacterium RIFCSPLOWO2_12_FULL_42_13</name>
    <dbReference type="NCBI Taxonomy" id="1798565"/>
    <lineage>
        <taxon>Bacteria</taxon>
        <taxon>Candidatus Kueneniibacteriota</taxon>
    </lineage>
</organism>
<dbReference type="EMBL" id="MFNA01000045">
    <property type="protein sequence ID" value="OGG91444.1"/>
    <property type="molecule type" value="Genomic_DNA"/>
</dbReference>